<dbReference type="Proteomes" id="UP000299102">
    <property type="component" value="Unassembled WGS sequence"/>
</dbReference>
<name>A0A4C1UEV7_EUMVA</name>
<organism evidence="1 2">
    <name type="scientific">Eumeta variegata</name>
    <name type="common">Bagworm moth</name>
    <name type="synonym">Eumeta japonica</name>
    <dbReference type="NCBI Taxonomy" id="151549"/>
    <lineage>
        <taxon>Eukaryota</taxon>
        <taxon>Metazoa</taxon>
        <taxon>Ecdysozoa</taxon>
        <taxon>Arthropoda</taxon>
        <taxon>Hexapoda</taxon>
        <taxon>Insecta</taxon>
        <taxon>Pterygota</taxon>
        <taxon>Neoptera</taxon>
        <taxon>Endopterygota</taxon>
        <taxon>Lepidoptera</taxon>
        <taxon>Glossata</taxon>
        <taxon>Ditrysia</taxon>
        <taxon>Tineoidea</taxon>
        <taxon>Psychidae</taxon>
        <taxon>Oiketicinae</taxon>
        <taxon>Eumeta</taxon>
    </lineage>
</organism>
<dbReference type="EMBL" id="BGZK01000162">
    <property type="protein sequence ID" value="GBP24464.1"/>
    <property type="molecule type" value="Genomic_DNA"/>
</dbReference>
<accession>A0A4C1UEV7</accession>
<reference evidence="1 2" key="1">
    <citation type="journal article" date="2019" name="Commun. Biol.">
        <title>The bagworm genome reveals a unique fibroin gene that provides high tensile strength.</title>
        <authorList>
            <person name="Kono N."/>
            <person name="Nakamura H."/>
            <person name="Ohtoshi R."/>
            <person name="Tomita M."/>
            <person name="Numata K."/>
            <person name="Arakawa K."/>
        </authorList>
    </citation>
    <scope>NUCLEOTIDE SEQUENCE [LARGE SCALE GENOMIC DNA]</scope>
</reference>
<proteinExistence type="predicted"/>
<protein>
    <submittedName>
        <fullName evidence="1">Uncharacterized protein</fullName>
    </submittedName>
</protein>
<dbReference type="AlphaFoldDB" id="A0A4C1UEV7"/>
<gene>
    <name evidence="1" type="ORF">EVAR_20788_1</name>
</gene>
<comment type="caution">
    <text evidence="1">The sequence shown here is derived from an EMBL/GenBank/DDBJ whole genome shotgun (WGS) entry which is preliminary data.</text>
</comment>
<evidence type="ECO:0000313" key="2">
    <source>
        <dbReference type="Proteomes" id="UP000299102"/>
    </source>
</evidence>
<sequence length="111" mass="12423">MSNLNANNADKTLCQLNPALSGAVIVGSRRAVRVPRAARADGGPSHPLFYCSFDAHSGLLNYYRRGRDSHWVGPLPYRESPLVEGGPNSTSWKFRGQLYWLDVHRLKRTND</sequence>
<evidence type="ECO:0000313" key="1">
    <source>
        <dbReference type="EMBL" id="GBP24464.1"/>
    </source>
</evidence>
<keyword evidence="2" id="KW-1185">Reference proteome</keyword>